<proteinExistence type="predicted"/>
<dbReference type="OrthoDB" id="9802500at2"/>
<dbReference type="EMBL" id="PXWF02000121">
    <property type="protein sequence ID" value="PWF49008.1"/>
    <property type="molecule type" value="Genomic_DNA"/>
</dbReference>
<evidence type="ECO:0000256" key="1">
    <source>
        <dbReference type="SAM" id="Phobius"/>
    </source>
</evidence>
<sequence length="607" mass="65536">MHPQPPSARRAGLIGWLAVALASVAALALAAPALDARILDLQFAANRHWHPQPAARDVVVVGINEAFLDSVDEPLALSHKYLAEFMRAVGEAGPAVIGMDIELPAKRFDTLASTTDPGFDFHRTLVGGLIESMRNTKLVLAKTWDYDRNHYRDIQIDYAAVLGAQEGEVRAIASAMVLKDADGRVRRYPGASVQPDRRPFTLVSEMAAAAGVRRAWRGLINYQIGGQFPYIALQDVLRLARDGETARLRALFAGRVVLIGTVQDEADLYDLPVPLARWRPDATRVPGVLLHAQIVRTMLNGGFITPIAPAWVWGLSLLFTLSWFHRSVAYKGILLACLALGLVLLSTELLRRRLWLPPAGILLCASIGWLARGGWQAWQGVRENRRLSRSFSGFVSPSVMKEILAGRLDGGLQGSKRHICVLFSDIRDFTGMSEPMPAEDVVALLNRYFGRMAAVVHRHGGTVDKFIGDGMMAFFNAPNALADPERAALRTARDMLDALAGLNAELAAEGRPALAVGIGLHSGLAVIGNVGSPDRHEFTAIGDTVNIAARVEAMCKPLGYPVVCSEAVAAALGFPPDLVGLGEHQLKGRRAGVGLYGLDQALAAARL</sequence>
<dbReference type="Gene3D" id="3.30.70.1230">
    <property type="entry name" value="Nucleotide cyclase"/>
    <property type="match status" value="1"/>
</dbReference>
<evidence type="ECO:0000259" key="2">
    <source>
        <dbReference type="PROSITE" id="PS50125"/>
    </source>
</evidence>
<keyword evidence="1" id="KW-1133">Transmembrane helix</keyword>
<dbReference type="InterPro" id="IPR007890">
    <property type="entry name" value="CHASE2"/>
</dbReference>
<accession>A0A2U2HNB5</accession>
<evidence type="ECO:0000313" key="3">
    <source>
        <dbReference type="EMBL" id="PWF49008.1"/>
    </source>
</evidence>
<dbReference type="Pfam" id="PF00211">
    <property type="entry name" value="Guanylate_cyc"/>
    <property type="match status" value="1"/>
</dbReference>
<dbReference type="SMART" id="SM00044">
    <property type="entry name" value="CYCc"/>
    <property type="match status" value="1"/>
</dbReference>
<keyword evidence="1" id="KW-0472">Membrane</keyword>
<dbReference type="SMART" id="SM01080">
    <property type="entry name" value="CHASE2"/>
    <property type="match status" value="1"/>
</dbReference>
<keyword evidence="1" id="KW-0812">Transmembrane</keyword>
<dbReference type="GO" id="GO:0035556">
    <property type="term" value="P:intracellular signal transduction"/>
    <property type="evidence" value="ECO:0007669"/>
    <property type="project" value="InterPro"/>
</dbReference>
<dbReference type="AlphaFoldDB" id="A0A2U2HNB5"/>
<dbReference type="PANTHER" id="PTHR43081:SF1">
    <property type="entry name" value="ADENYLATE CYCLASE, TERMINAL-DIFFERENTIATION SPECIFIC"/>
    <property type="match status" value="1"/>
</dbReference>
<name>A0A2U2HNB5_9BURK</name>
<dbReference type="CDD" id="cd07302">
    <property type="entry name" value="CHD"/>
    <property type="match status" value="1"/>
</dbReference>
<reference evidence="3 4" key="1">
    <citation type="submission" date="2018-04" db="EMBL/GenBank/DDBJ databases">
        <title>Massilia violaceinigra sp. nov., a novel purple-pigmented bacterium isolated from Tianshan glacier, Xinjiang, China.</title>
        <authorList>
            <person name="Wang H."/>
        </authorList>
    </citation>
    <scope>NUCLEOTIDE SEQUENCE [LARGE SCALE GENOMIC DNA]</scope>
    <source>
        <strain evidence="3 4">B448-2</strain>
    </source>
</reference>
<dbReference type="SUPFAM" id="SSF55073">
    <property type="entry name" value="Nucleotide cyclase"/>
    <property type="match status" value="1"/>
</dbReference>
<dbReference type="GO" id="GO:0004016">
    <property type="term" value="F:adenylate cyclase activity"/>
    <property type="evidence" value="ECO:0007669"/>
    <property type="project" value="UniProtKB-ARBA"/>
</dbReference>
<dbReference type="Proteomes" id="UP000241421">
    <property type="component" value="Unassembled WGS sequence"/>
</dbReference>
<dbReference type="InterPro" id="IPR029787">
    <property type="entry name" value="Nucleotide_cyclase"/>
</dbReference>
<comment type="caution">
    <text evidence="3">The sequence shown here is derived from an EMBL/GenBank/DDBJ whole genome shotgun (WGS) entry which is preliminary data.</text>
</comment>
<protein>
    <submittedName>
        <fullName evidence="3">Adenylate/guanylate cyclase domain-containing protein</fullName>
    </submittedName>
</protein>
<dbReference type="InterPro" id="IPR050697">
    <property type="entry name" value="Adenylyl/Guanylyl_Cyclase_3/4"/>
</dbReference>
<dbReference type="GO" id="GO:0006171">
    <property type="term" value="P:cAMP biosynthetic process"/>
    <property type="evidence" value="ECO:0007669"/>
    <property type="project" value="TreeGrafter"/>
</dbReference>
<keyword evidence="4" id="KW-1185">Reference proteome</keyword>
<gene>
    <name evidence="3" type="ORF">C7C56_008965</name>
</gene>
<feature type="transmembrane region" description="Helical" evidence="1">
    <location>
        <begin position="328"/>
        <end position="347"/>
    </location>
</feature>
<organism evidence="3 4">
    <name type="scientific">Massilia glaciei</name>
    <dbReference type="NCBI Taxonomy" id="1524097"/>
    <lineage>
        <taxon>Bacteria</taxon>
        <taxon>Pseudomonadati</taxon>
        <taxon>Pseudomonadota</taxon>
        <taxon>Betaproteobacteria</taxon>
        <taxon>Burkholderiales</taxon>
        <taxon>Oxalobacteraceae</taxon>
        <taxon>Telluria group</taxon>
        <taxon>Massilia</taxon>
    </lineage>
</organism>
<dbReference type="InterPro" id="IPR001054">
    <property type="entry name" value="A/G_cyclase"/>
</dbReference>
<evidence type="ECO:0000313" key="4">
    <source>
        <dbReference type="Proteomes" id="UP000241421"/>
    </source>
</evidence>
<dbReference type="RefSeq" id="WP_106757095.1">
    <property type="nucleotide sequence ID" value="NZ_PXWF02000121.1"/>
</dbReference>
<dbReference type="Pfam" id="PF05226">
    <property type="entry name" value="CHASE2"/>
    <property type="match status" value="1"/>
</dbReference>
<dbReference type="PROSITE" id="PS50125">
    <property type="entry name" value="GUANYLATE_CYCLASE_2"/>
    <property type="match status" value="1"/>
</dbReference>
<dbReference type="PANTHER" id="PTHR43081">
    <property type="entry name" value="ADENYLATE CYCLASE, TERMINAL-DIFFERENTIATION SPECIFIC-RELATED"/>
    <property type="match status" value="1"/>
</dbReference>
<feature type="transmembrane region" description="Helical" evidence="1">
    <location>
        <begin position="303"/>
        <end position="321"/>
    </location>
</feature>
<feature type="domain" description="Guanylate cyclase" evidence="2">
    <location>
        <begin position="420"/>
        <end position="552"/>
    </location>
</feature>